<dbReference type="InterPro" id="IPR042213">
    <property type="entry name" value="NBD_C_sf"/>
</dbReference>
<dbReference type="Proteomes" id="UP000069241">
    <property type="component" value="Chromosome"/>
</dbReference>
<evidence type="ECO:0000313" key="3">
    <source>
        <dbReference type="Proteomes" id="UP000069241"/>
    </source>
</evidence>
<dbReference type="InterPro" id="IPR031475">
    <property type="entry name" value="NBD_C"/>
</dbReference>
<dbReference type="EMBL" id="CP014229">
    <property type="protein sequence ID" value="AMD91151.1"/>
    <property type="molecule type" value="Genomic_DNA"/>
</dbReference>
<dbReference type="Gene3D" id="3.40.980.20">
    <property type="entry name" value="Four-carbon acid sugar kinase, nucleotide binding domain"/>
    <property type="match status" value="1"/>
</dbReference>
<gene>
    <name evidence="2" type="ORF">AXF13_14020</name>
</gene>
<evidence type="ECO:0000259" key="1">
    <source>
        <dbReference type="Pfam" id="PF17042"/>
    </source>
</evidence>
<proteinExistence type="predicted"/>
<dbReference type="SUPFAM" id="SSF142764">
    <property type="entry name" value="YgbK-like"/>
    <property type="match status" value="1"/>
</dbReference>
<dbReference type="STRING" id="44742.AXF13_14020"/>
<reference evidence="3" key="1">
    <citation type="submission" date="2016-02" db="EMBL/GenBank/DDBJ databases">
        <authorList>
            <person name="Holder M.E."/>
            <person name="Ajami N.J."/>
            <person name="Petrosino J.F."/>
        </authorList>
    </citation>
    <scope>NUCLEOTIDE SEQUENCE [LARGE SCALE GENOMIC DNA]</scope>
    <source>
        <strain evidence="3">CCUG 45958</strain>
    </source>
</reference>
<organism evidence="2 3">
    <name type="scientific">Desulfovibrio fairfieldensis</name>
    <dbReference type="NCBI Taxonomy" id="44742"/>
    <lineage>
        <taxon>Bacteria</taxon>
        <taxon>Pseudomonadati</taxon>
        <taxon>Thermodesulfobacteriota</taxon>
        <taxon>Desulfovibrionia</taxon>
        <taxon>Desulfovibrionales</taxon>
        <taxon>Desulfovibrionaceae</taxon>
        <taxon>Desulfovibrio</taxon>
    </lineage>
</organism>
<keyword evidence="3" id="KW-1185">Reference proteome</keyword>
<dbReference type="Pfam" id="PF17042">
    <property type="entry name" value="NBD_C"/>
    <property type="match status" value="1"/>
</dbReference>
<dbReference type="AlphaFoldDB" id="A0A0X8JLX5"/>
<sequence>MTQLAELARHGHPTRQLDAFRLGDAAYLDELCGWAAAHLGTDPVVVRASAESAVVGAVQSRLGKERSGQLVENALGRIAQACRRAGARHIIVAGGESSGAVAQALQVRAMRIGAQIAPDVPWIFNAGGLGEPPLPLVLKSGNFGGRDFFSRALAMLPTPRTGVKP</sequence>
<accession>A0A0X8JLX5</accession>
<protein>
    <recommendedName>
        <fullName evidence="1">Four-carbon acid sugar kinase nucleotide binding domain-containing protein</fullName>
    </recommendedName>
</protein>
<name>A0A0X8JLX5_9BACT</name>
<evidence type="ECO:0000313" key="2">
    <source>
        <dbReference type="EMBL" id="AMD91151.1"/>
    </source>
</evidence>
<feature type="domain" description="Four-carbon acid sugar kinase nucleotide binding" evidence="1">
    <location>
        <begin position="2"/>
        <end position="149"/>
    </location>
</feature>
<dbReference type="RefSeq" id="WP_062254179.1">
    <property type="nucleotide sequence ID" value="NZ_CP014229.1"/>
</dbReference>
<dbReference type="KEGG" id="dfi:AXF13_14020"/>